<evidence type="ECO:0000313" key="3">
    <source>
        <dbReference type="Proteomes" id="UP000078046"/>
    </source>
</evidence>
<keyword evidence="3" id="KW-1185">Reference proteome</keyword>
<keyword evidence="1" id="KW-0472">Membrane</keyword>
<dbReference type="Proteomes" id="UP000078046">
    <property type="component" value="Unassembled WGS sequence"/>
</dbReference>
<reference evidence="2 3" key="1">
    <citation type="submission" date="2016-04" db="EMBL/GenBank/DDBJ databases">
        <title>The genome of Intoshia linei affirms orthonectids as highly simplified spiralians.</title>
        <authorList>
            <person name="Mikhailov K.V."/>
            <person name="Slusarev G.S."/>
            <person name="Nikitin M.A."/>
            <person name="Logacheva M.D."/>
            <person name="Penin A."/>
            <person name="Aleoshin V."/>
            <person name="Panchin Y.V."/>
        </authorList>
    </citation>
    <scope>NUCLEOTIDE SEQUENCE [LARGE SCALE GENOMIC DNA]</scope>
    <source>
        <strain evidence="2">Intl2013</strain>
        <tissue evidence="2">Whole animal</tissue>
    </source>
</reference>
<keyword evidence="1" id="KW-0812">Transmembrane</keyword>
<evidence type="ECO:0000313" key="2">
    <source>
        <dbReference type="EMBL" id="OAF67040.1"/>
    </source>
</evidence>
<proteinExistence type="predicted"/>
<sequence length="197" mass="23119">MKIKKILTILTVSLISINGYEDYLLSTIYSSGDKILDYFSNYWFPEDDRTVKKMPNTKIKNENELNITNTGKEIIIQKIGYENKKIDLKDTKQLTHKPEPGQVKFFEKNFIHKQRISKIPMMYQICTNNIYNETKMFVGIFFAVLIIIAIICIFVKFITKKRVNSYKKSKRRLEKLIPINDIAENENLTKTNKYGAT</sequence>
<dbReference type="AlphaFoldDB" id="A0A177AYV8"/>
<protein>
    <submittedName>
        <fullName evidence="2">Uncharacterized protein</fullName>
    </submittedName>
</protein>
<accession>A0A177AYV8</accession>
<gene>
    <name evidence="2" type="ORF">A3Q56_05233</name>
</gene>
<name>A0A177AYV8_9BILA</name>
<feature type="transmembrane region" description="Helical" evidence="1">
    <location>
        <begin position="136"/>
        <end position="158"/>
    </location>
</feature>
<evidence type="ECO:0000256" key="1">
    <source>
        <dbReference type="SAM" id="Phobius"/>
    </source>
</evidence>
<organism evidence="2 3">
    <name type="scientific">Intoshia linei</name>
    <dbReference type="NCBI Taxonomy" id="1819745"/>
    <lineage>
        <taxon>Eukaryota</taxon>
        <taxon>Metazoa</taxon>
        <taxon>Spiralia</taxon>
        <taxon>Lophotrochozoa</taxon>
        <taxon>Mesozoa</taxon>
        <taxon>Orthonectida</taxon>
        <taxon>Rhopaluridae</taxon>
        <taxon>Intoshia</taxon>
    </lineage>
</organism>
<dbReference type="EMBL" id="LWCA01000760">
    <property type="protein sequence ID" value="OAF67040.1"/>
    <property type="molecule type" value="Genomic_DNA"/>
</dbReference>
<keyword evidence="1" id="KW-1133">Transmembrane helix</keyword>
<comment type="caution">
    <text evidence="2">The sequence shown here is derived from an EMBL/GenBank/DDBJ whole genome shotgun (WGS) entry which is preliminary data.</text>
</comment>